<dbReference type="GO" id="GO:0003697">
    <property type="term" value="F:single-stranded DNA binding"/>
    <property type="evidence" value="ECO:0007669"/>
    <property type="project" value="TreeGrafter"/>
</dbReference>
<dbReference type="GO" id="GO:0044774">
    <property type="term" value="P:mitotic DNA integrity checkpoint signaling"/>
    <property type="evidence" value="ECO:0007669"/>
    <property type="project" value="TreeGrafter"/>
</dbReference>
<dbReference type="GO" id="GO:0005634">
    <property type="term" value="C:nucleus"/>
    <property type="evidence" value="ECO:0007669"/>
    <property type="project" value="TreeGrafter"/>
</dbReference>
<dbReference type="GO" id="GO:0015074">
    <property type="term" value="P:DNA integration"/>
    <property type="evidence" value="ECO:0007669"/>
    <property type="project" value="TreeGrafter"/>
</dbReference>
<protein>
    <submittedName>
        <fullName evidence="2">Histone-lysine N-methyltransferase SETMAR</fullName>
    </submittedName>
</protein>
<dbReference type="InterPro" id="IPR001888">
    <property type="entry name" value="Transposase_1"/>
</dbReference>
<accession>A0A7I4Z494</accession>
<organism evidence="1 2">
    <name type="scientific">Haemonchus contortus</name>
    <name type="common">Barber pole worm</name>
    <dbReference type="NCBI Taxonomy" id="6289"/>
    <lineage>
        <taxon>Eukaryota</taxon>
        <taxon>Metazoa</taxon>
        <taxon>Ecdysozoa</taxon>
        <taxon>Nematoda</taxon>
        <taxon>Chromadorea</taxon>
        <taxon>Rhabditida</taxon>
        <taxon>Rhabditina</taxon>
        <taxon>Rhabditomorpha</taxon>
        <taxon>Strongyloidea</taxon>
        <taxon>Trichostrongylidae</taxon>
        <taxon>Haemonchus</taxon>
    </lineage>
</organism>
<dbReference type="Gene3D" id="3.30.420.10">
    <property type="entry name" value="Ribonuclease H-like superfamily/Ribonuclease H"/>
    <property type="match status" value="1"/>
</dbReference>
<dbReference type="GO" id="GO:0000014">
    <property type="term" value="F:single-stranded DNA endodeoxyribonuclease activity"/>
    <property type="evidence" value="ECO:0007669"/>
    <property type="project" value="TreeGrafter"/>
</dbReference>
<dbReference type="GO" id="GO:0044547">
    <property type="term" value="F:DNA topoisomerase binding"/>
    <property type="evidence" value="ECO:0007669"/>
    <property type="project" value="TreeGrafter"/>
</dbReference>
<dbReference type="OrthoDB" id="6125136at2759"/>
<dbReference type="GO" id="GO:0006303">
    <property type="term" value="P:double-strand break repair via nonhomologous end joining"/>
    <property type="evidence" value="ECO:0007669"/>
    <property type="project" value="TreeGrafter"/>
</dbReference>
<sequence length="223" mass="25132">MVEADPGINLTDISSELSVSIGAVFSHMREIGKSKKLDKWVPHETSGELKNRRFEISSALLLRHKNDSFLDRIVTCDEKWMLSATLWTVVGQWPSSVTFSEVETAVEGDGSSVVVKAGLIHHSFLDPRETITAERYRQNIDEMHRKLQPMSPELVNRKGPIDEDPHDNARPHVAQTTLEKLNELGYETLPHPLYSADLAPYCQARYSTLRELSFGYATTAPDK</sequence>
<name>A0A7I4Z494_HAECO</name>
<dbReference type="GO" id="GO:0031297">
    <property type="term" value="P:replication fork processing"/>
    <property type="evidence" value="ECO:0007669"/>
    <property type="project" value="TreeGrafter"/>
</dbReference>
<proteinExistence type="predicted"/>
<dbReference type="GO" id="GO:0000793">
    <property type="term" value="C:condensed chromosome"/>
    <property type="evidence" value="ECO:0007669"/>
    <property type="project" value="TreeGrafter"/>
</dbReference>
<dbReference type="AlphaFoldDB" id="A0A7I4Z494"/>
<keyword evidence="1" id="KW-1185">Reference proteome</keyword>
<dbReference type="GO" id="GO:0035861">
    <property type="term" value="C:site of double-strand break"/>
    <property type="evidence" value="ECO:0007669"/>
    <property type="project" value="TreeGrafter"/>
</dbReference>
<dbReference type="Pfam" id="PF01359">
    <property type="entry name" value="Transposase_1"/>
    <property type="match status" value="1"/>
</dbReference>
<reference evidence="2" key="1">
    <citation type="submission" date="2020-12" db="UniProtKB">
        <authorList>
            <consortium name="WormBaseParasite"/>
        </authorList>
    </citation>
    <scope>IDENTIFICATION</scope>
    <source>
        <strain evidence="2">MHco3</strain>
    </source>
</reference>
<dbReference type="GO" id="GO:0042800">
    <property type="term" value="F:histone H3K4 methyltransferase activity"/>
    <property type="evidence" value="ECO:0007669"/>
    <property type="project" value="TreeGrafter"/>
</dbReference>
<dbReference type="InterPro" id="IPR036397">
    <property type="entry name" value="RNaseH_sf"/>
</dbReference>
<evidence type="ECO:0000313" key="1">
    <source>
        <dbReference type="Proteomes" id="UP000025227"/>
    </source>
</evidence>
<dbReference type="WBParaSite" id="HCON_00182420-00001">
    <property type="protein sequence ID" value="HCON_00182420-00001"/>
    <property type="gene ID" value="HCON_00182420"/>
</dbReference>
<dbReference type="GO" id="GO:0000729">
    <property type="term" value="P:DNA double-strand break processing"/>
    <property type="evidence" value="ECO:0007669"/>
    <property type="project" value="TreeGrafter"/>
</dbReference>
<dbReference type="GO" id="GO:0003690">
    <property type="term" value="F:double-stranded DNA binding"/>
    <property type="evidence" value="ECO:0007669"/>
    <property type="project" value="TreeGrafter"/>
</dbReference>
<dbReference type="PANTHER" id="PTHR46060:SF2">
    <property type="entry name" value="HISTONE-LYSINE N-METHYLTRANSFERASE SETMAR"/>
    <property type="match status" value="1"/>
</dbReference>
<dbReference type="PANTHER" id="PTHR46060">
    <property type="entry name" value="MARINER MOS1 TRANSPOSASE-LIKE PROTEIN"/>
    <property type="match status" value="1"/>
</dbReference>
<dbReference type="Proteomes" id="UP000025227">
    <property type="component" value="Unplaced"/>
</dbReference>
<dbReference type="GO" id="GO:0046975">
    <property type="term" value="F:histone H3K36 methyltransferase activity"/>
    <property type="evidence" value="ECO:0007669"/>
    <property type="project" value="TreeGrafter"/>
</dbReference>
<dbReference type="InterPro" id="IPR052709">
    <property type="entry name" value="Transposase-MT_Hybrid"/>
</dbReference>
<evidence type="ECO:0000313" key="2">
    <source>
        <dbReference type="WBParaSite" id="HCON_00182420-00001"/>
    </source>
</evidence>
<dbReference type="OMA" id="NIDEMHR"/>